<proteinExistence type="predicted"/>
<keyword evidence="2" id="KW-1185">Reference proteome</keyword>
<sequence>MYQVDPLYFYLYQDHLLRKSLALALMSRLFGRVSMQFELDEET</sequence>
<name>A0A0V0YUN5_9BILA</name>
<gene>
    <name evidence="1" type="ORF">T12_7726</name>
</gene>
<evidence type="ECO:0000313" key="2">
    <source>
        <dbReference type="Proteomes" id="UP000054783"/>
    </source>
</evidence>
<protein>
    <submittedName>
        <fullName evidence="1">Uncharacterized protein</fullName>
    </submittedName>
</protein>
<dbReference type="AlphaFoldDB" id="A0A0V0YUN5"/>
<evidence type="ECO:0000313" key="1">
    <source>
        <dbReference type="EMBL" id="KRY04069.1"/>
    </source>
</evidence>
<comment type="caution">
    <text evidence="1">The sequence shown here is derived from an EMBL/GenBank/DDBJ whole genome shotgun (WGS) entry which is preliminary data.</text>
</comment>
<dbReference type="Proteomes" id="UP000054783">
    <property type="component" value="Unassembled WGS sequence"/>
</dbReference>
<dbReference type="EMBL" id="JYDQ01002229">
    <property type="protein sequence ID" value="KRY04069.1"/>
    <property type="molecule type" value="Genomic_DNA"/>
</dbReference>
<reference evidence="1 2" key="1">
    <citation type="submission" date="2015-01" db="EMBL/GenBank/DDBJ databases">
        <title>Evolution of Trichinella species and genotypes.</title>
        <authorList>
            <person name="Korhonen P.K."/>
            <person name="Edoardo P."/>
            <person name="Giuseppe L.R."/>
            <person name="Gasser R.B."/>
        </authorList>
    </citation>
    <scope>NUCLEOTIDE SEQUENCE [LARGE SCALE GENOMIC DNA]</scope>
    <source>
        <strain evidence="1">ISS2496</strain>
    </source>
</reference>
<accession>A0A0V0YUN5</accession>
<organism evidence="1 2">
    <name type="scientific">Trichinella patagoniensis</name>
    <dbReference type="NCBI Taxonomy" id="990121"/>
    <lineage>
        <taxon>Eukaryota</taxon>
        <taxon>Metazoa</taxon>
        <taxon>Ecdysozoa</taxon>
        <taxon>Nematoda</taxon>
        <taxon>Enoplea</taxon>
        <taxon>Dorylaimia</taxon>
        <taxon>Trichinellida</taxon>
        <taxon>Trichinellidae</taxon>
        <taxon>Trichinella</taxon>
    </lineage>
</organism>